<evidence type="ECO:0000313" key="2">
    <source>
        <dbReference type="Proteomes" id="UP000287651"/>
    </source>
</evidence>
<protein>
    <submittedName>
        <fullName evidence="1">Uncharacterized protein</fullName>
    </submittedName>
</protein>
<gene>
    <name evidence="1" type="ORF">B296_00042077</name>
</gene>
<proteinExistence type="predicted"/>
<evidence type="ECO:0000313" key="1">
    <source>
        <dbReference type="EMBL" id="RRT37780.1"/>
    </source>
</evidence>
<dbReference type="AlphaFoldDB" id="A0A426XE99"/>
<reference evidence="1 2" key="1">
    <citation type="journal article" date="2014" name="Agronomy (Basel)">
        <title>A Draft Genome Sequence for Ensete ventricosum, the Drought-Tolerant Tree Against Hunger.</title>
        <authorList>
            <person name="Harrison J."/>
            <person name="Moore K.A."/>
            <person name="Paszkiewicz K."/>
            <person name="Jones T."/>
            <person name="Grant M."/>
            <person name="Ambacheew D."/>
            <person name="Muzemil S."/>
            <person name="Studholme D.J."/>
        </authorList>
    </citation>
    <scope>NUCLEOTIDE SEQUENCE [LARGE SCALE GENOMIC DNA]</scope>
</reference>
<accession>A0A426XE99</accession>
<name>A0A426XE99_ENSVE</name>
<organism evidence="1 2">
    <name type="scientific">Ensete ventricosum</name>
    <name type="common">Abyssinian banana</name>
    <name type="synonym">Musa ensete</name>
    <dbReference type="NCBI Taxonomy" id="4639"/>
    <lineage>
        <taxon>Eukaryota</taxon>
        <taxon>Viridiplantae</taxon>
        <taxon>Streptophyta</taxon>
        <taxon>Embryophyta</taxon>
        <taxon>Tracheophyta</taxon>
        <taxon>Spermatophyta</taxon>
        <taxon>Magnoliopsida</taxon>
        <taxon>Liliopsida</taxon>
        <taxon>Zingiberales</taxon>
        <taxon>Musaceae</taxon>
        <taxon>Ensete</taxon>
    </lineage>
</organism>
<comment type="caution">
    <text evidence="1">The sequence shown here is derived from an EMBL/GenBank/DDBJ whole genome shotgun (WGS) entry which is preliminary data.</text>
</comment>
<dbReference type="Proteomes" id="UP000287651">
    <property type="component" value="Unassembled WGS sequence"/>
</dbReference>
<dbReference type="EMBL" id="AMZH03021886">
    <property type="protein sequence ID" value="RRT37780.1"/>
    <property type="molecule type" value="Genomic_DNA"/>
</dbReference>
<sequence length="83" mass="9182">MVSNRGSILFDSALVPAKVPLVKFLLSYRFAPKSTDLILMRVTQSGMEQCPGNPATTYRDGKVLARKLPKQVLLPVPQVIELK</sequence>